<dbReference type="InterPro" id="IPR022133">
    <property type="entry name" value="Ribose_5_isomerase_C"/>
</dbReference>
<gene>
    <name evidence="3" type="ORF">H9945_00630</name>
</gene>
<dbReference type="PANTHER" id="PTHR30345:SF6">
    <property type="entry name" value="RIBOSE 5-PHOSPHATE ISOMERASE"/>
    <property type="match status" value="1"/>
</dbReference>
<organism evidence="3 4">
    <name type="scientific">Candidatus Gemmiger avicola</name>
    <dbReference type="NCBI Taxonomy" id="2838605"/>
    <lineage>
        <taxon>Bacteria</taxon>
        <taxon>Bacillati</taxon>
        <taxon>Bacillota</taxon>
        <taxon>Clostridia</taxon>
        <taxon>Eubacteriales</taxon>
        <taxon>Gemmiger</taxon>
    </lineage>
</organism>
<name>A0A9D2S2I5_9FIRM</name>
<dbReference type="GO" id="GO:0005975">
    <property type="term" value="P:carbohydrate metabolic process"/>
    <property type="evidence" value="ECO:0007669"/>
    <property type="project" value="InterPro"/>
</dbReference>
<dbReference type="InterPro" id="IPR003500">
    <property type="entry name" value="RpiB_LacA_LacB"/>
</dbReference>
<dbReference type="GO" id="GO:0016861">
    <property type="term" value="F:intramolecular oxidoreductase activity, interconverting aldoses and ketoses"/>
    <property type="evidence" value="ECO:0007669"/>
    <property type="project" value="UniProtKB-ARBA"/>
</dbReference>
<reference evidence="3" key="2">
    <citation type="submission" date="2021-04" db="EMBL/GenBank/DDBJ databases">
        <authorList>
            <person name="Gilroy R."/>
        </authorList>
    </citation>
    <scope>NUCLEOTIDE SEQUENCE</scope>
    <source>
        <strain evidence="3">ChiBcec8-13705</strain>
    </source>
</reference>
<accession>A0A9D2S2I5</accession>
<comment type="similarity">
    <text evidence="1">Belongs to the LacAB/RpiB family.</text>
</comment>
<dbReference type="Gene3D" id="3.40.1400.10">
    <property type="entry name" value="Sugar-phosphate isomerase, RpiB/LacA/LacB"/>
    <property type="match status" value="1"/>
</dbReference>
<protein>
    <submittedName>
        <fullName evidence="3">RpiB/LacA/LacB family sugar-phosphate isomerase</fullName>
    </submittedName>
</protein>
<keyword evidence="3" id="KW-0413">Isomerase</keyword>
<dbReference type="Pfam" id="PF12408">
    <property type="entry name" value="DUF3666"/>
    <property type="match status" value="1"/>
</dbReference>
<sequence length="213" mass="23141">MKIALINENSQAAKNALIEETLRKVVEPMGHEVVNYGMYTADDAAQLTYVQNGILAAVLLNTGAADYVITGCGTGEGAMLALNSFPGVLCGHVEDPVDAYTFAHVNDGNAVAIPFAKGFGWGGELNLEYIFEKLFGFGHGQGYPKERVVPEQRNKKILDGVKALAYRDLCDILRDLDRDLVKGAFAGEHFAEYFFPACKDEKIAACVKELMAD</sequence>
<dbReference type="PANTHER" id="PTHR30345">
    <property type="entry name" value="RIBOSE-5-PHOSPHATE ISOMERASE B"/>
    <property type="match status" value="1"/>
</dbReference>
<dbReference type="AlphaFoldDB" id="A0A9D2S2I5"/>
<dbReference type="EMBL" id="DWYG01000008">
    <property type="protein sequence ID" value="HJB40984.1"/>
    <property type="molecule type" value="Genomic_DNA"/>
</dbReference>
<evidence type="ECO:0000259" key="2">
    <source>
        <dbReference type="Pfam" id="PF12408"/>
    </source>
</evidence>
<evidence type="ECO:0000256" key="1">
    <source>
        <dbReference type="ARBA" id="ARBA00008754"/>
    </source>
</evidence>
<evidence type="ECO:0000313" key="4">
    <source>
        <dbReference type="Proteomes" id="UP000886803"/>
    </source>
</evidence>
<dbReference type="Pfam" id="PF02502">
    <property type="entry name" value="LacAB_rpiB"/>
    <property type="match status" value="1"/>
</dbReference>
<reference evidence="3" key="1">
    <citation type="journal article" date="2021" name="PeerJ">
        <title>Extensive microbial diversity within the chicken gut microbiome revealed by metagenomics and culture.</title>
        <authorList>
            <person name="Gilroy R."/>
            <person name="Ravi A."/>
            <person name="Getino M."/>
            <person name="Pursley I."/>
            <person name="Horton D.L."/>
            <person name="Alikhan N.F."/>
            <person name="Baker D."/>
            <person name="Gharbi K."/>
            <person name="Hall N."/>
            <person name="Watson M."/>
            <person name="Adriaenssens E.M."/>
            <person name="Foster-Nyarko E."/>
            <person name="Jarju S."/>
            <person name="Secka A."/>
            <person name="Antonio M."/>
            <person name="Oren A."/>
            <person name="Chaudhuri R.R."/>
            <person name="La Ragione R."/>
            <person name="Hildebrand F."/>
            <person name="Pallen M.J."/>
        </authorList>
    </citation>
    <scope>NUCLEOTIDE SEQUENCE</scope>
    <source>
        <strain evidence="3">ChiBcec8-13705</strain>
    </source>
</reference>
<dbReference type="SUPFAM" id="SSF89623">
    <property type="entry name" value="Ribose/Galactose isomerase RpiB/AlsB"/>
    <property type="match status" value="1"/>
</dbReference>
<evidence type="ECO:0000313" key="3">
    <source>
        <dbReference type="EMBL" id="HJB40984.1"/>
    </source>
</evidence>
<dbReference type="Proteomes" id="UP000886803">
    <property type="component" value="Unassembled WGS sequence"/>
</dbReference>
<proteinExistence type="inferred from homology"/>
<dbReference type="InterPro" id="IPR036569">
    <property type="entry name" value="RpiB_LacA_LacB_sf"/>
</dbReference>
<dbReference type="NCBIfam" id="NF006753">
    <property type="entry name" value="PRK09273.1"/>
    <property type="match status" value="1"/>
</dbReference>
<feature type="domain" description="Ribose-5-phosphate isomerase C-terminal" evidence="2">
    <location>
        <begin position="165"/>
        <end position="210"/>
    </location>
</feature>
<comment type="caution">
    <text evidence="3">The sequence shown here is derived from an EMBL/GenBank/DDBJ whole genome shotgun (WGS) entry which is preliminary data.</text>
</comment>